<dbReference type="Gene3D" id="2.40.420.20">
    <property type="match status" value="1"/>
</dbReference>
<proteinExistence type="inferred from homology"/>
<feature type="domain" description="Multidrug resistance protein MdtA-like barrel-sandwich hybrid" evidence="4">
    <location>
        <begin position="49"/>
        <end position="183"/>
    </location>
</feature>
<dbReference type="InterPro" id="IPR058625">
    <property type="entry name" value="MdtA-like_BSH"/>
</dbReference>
<dbReference type="RefSeq" id="WP_094061257.1">
    <property type="nucleotide sequence ID" value="NZ_CP022530.1"/>
</dbReference>
<dbReference type="SUPFAM" id="SSF111369">
    <property type="entry name" value="HlyD-like secretion proteins"/>
    <property type="match status" value="1"/>
</dbReference>
<protein>
    <submittedName>
        <fullName evidence="5">Efflux transporter periplasmic adaptor subunit</fullName>
    </submittedName>
</protein>
<name>A0A222FNI6_9GAMM</name>
<dbReference type="GO" id="GO:0015562">
    <property type="term" value="F:efflux transmembrane transporter activity"/>
    <property type="evidence" value="ECO:0007669"/>
    <property type="project" value="TreeGrafter"/>
</dbReference>
<dbReference type="NCBIfam" id="TIGR01730">
    <property type="entry name" value="RND_mfp"/>
    <property type="match status" value="1"/>
</dbReference>
<dbReference type="GO" id="GO:1990281">
    <property type="term" value="C:efflux pump complex"/>
    <property type="evidence" value="ECO:0007669"/>
    <property type="project" value="TreeGrafter"/>
</dbReference>
<dbReference type="Proteomes" id="UP000202440">
    <property type="component" value="Chromosome"/>
</dbReference>
<dbReference type="OrthoDB" id="5730196at2"/>
<dbReference type="Gene3D" id="2.40.50.100">
    <property type="match status" value="1"/>
</dbReference>
<feature type="signal peptide" evidence="2">
    <location>
        <begin position="1"/>
        <end position="23"/>
    </location>
</feature>
<dbReference type="KEGG" id="bsan:CHH28_15995"/>
<evidence type="ECO:0000313" key="6">
    <source>
        <dbReference type="Proteomes" id="UP000202440"/>
    </source>
</evidence>
<organism evidence="5 6">
    <name type="scientific">Bacterioplanes sanyensis</name>
    <dbReference type="NCBI Taxonomy" id="1249553"/>
    <lineage>
        <taxon>Bacteria</taxon>
        <taxon>Pseudomonadati</taxon>
        <taxon>Pseudomonadota</taxon>
        <taxon>Gammaproteobacteria</taxon>
        <taxon>Oceanospirillales</taxon>
        <taxon>Oceanospirillaceae</taxon>
        <taxon>Bacterioplanes</taxon>
    </lineage>
</organism>
<dbReference type="AlphaFoldDB" id="A0A222FNI6"/>
<dbReference type="InterPro" id="IPR006143">
    <property type="entry name" value="RND_pump_MFP"/>
</dbReference>
<comment type="similarity">
    <text evidence="1">Belongs to the membrane fusion protein (MFP) (TC 8.A.1) family.</text>
</comment>
<dbReference type="InterPro" id="IPR058624">
    <property type="entry name" value="MdtA-like_HH"/>
</dbReference>
<dbReference type="EMBL" id="CP022530">
    <property type="protein sequence ID" value="ASP40084.1"/>
    <property type="molecule type" value="Genomic_DNA"/>
</dbReference>
<gene>
    <name evidence="5" type="ORF">CHH28_15995</name>
</gene>
<evidence type="ECO:0000313" key="5">
    <source>
        <dbReference type="EMBL" id="ASP40084.1"/>
    </source>
</evidence>
<evidence type="ECO:0000259" key="4">
    <source>
        <dbReference type="Pfam" id="PF25917"/>
    </source>
</evidence>
<dbReference type="Gene3D" id="1.10.287.470">
    <property type="entry name" value="Helix hairpin bin"/>
    <property type="match status" value="1"/>
</dbReference>
<sequence>MLQSRFRCVSLAALWLVALHASADVATAQVVTLERNTWIDARIEAVNESTLSAQTAGAVKQLFVDVNDRVQAGELLLTLDATEQRAGVLQAEANVAKAMAQQEDARVLLQRHRQLLQQGTLSQGEFDSTTAAAKSAEAAVAAAKAGLIVAQQQLSYTEIKAPYAGIVKQRHVDIGEWVSPGQALISGFASTPMRAVADVPQYLAQQLSSVSIASQQGLIATNQVTLFPYADPQHHSVRLRARLPETLSLMPGSWAKLAINSGQRQALLVPQSAVLARGEIRSLYVQDGHGAMLRQVRLGGVQTIEQQPWVEVVSGLSEGERYYLDAHQQMAKQGEQP</sequence>
<dbReference type="Pfam" id="PF25917">
    <property type="entry name" value="BSH_RND"/>
    <property type="match status" value="1"/>
</dbReference>
<evidence type="ECO:0000259" key="3">
    <source>
        <dbReference type="Pfam" id="PF25876"/>
    </source>
</evidence>
<accession>A0A222FNI6</accession>
<evidence type="ECO:0000256" key="1">
    <source>
        <dbReference type="ARBA" id="ARBA00009477"/>
    </source>
</evidence>
<feature type="domain" description="Multidrug resistance protein MdtA-like alpha-helical hairpin" evidence="3">
    <location>
        <begin position="89"/>
        <end position="157"/>
    </location>
</feature>
<dbReference type="Pfam" id="PF25876">
    <property type="entry name" value="HH_MFP_RND"/>
    <property type="match status" value="1"/>
</dbReference>
<dbReference type="PANTHER" id="PTHR30469:SF18">
    <property type="entry name" value="RESISTANCE-NODULATION-CELL DIVISION (RND) EFFLUX MEMBRANE FUSION PROTEIN-RELATED"/>
    <property type="match status" value="1"/>
</dbReference>
<feature type="chain" id="PRO_5012420247" evidence="2">
    <location>
        <begin position="24"/>
        <end position="337"/>
    </location>
</feature>
<keyword evidence="6" id="KW-1185">Reference proteome</keyword>
<reference evidence="5 6" key="1">
    <citation type="submission" date="2017-07" db="EMBL/GenBank/DDBJ databases">
        <title>Annotated genome sequence of Bacterioplanes sanyensis isolated from Red Sea.</title>
        <authorList>
            <person name="Rehman Z.U."/>
        </authorList>
    </citation>
    <scope>NUCLEOTIDE SEQUENCE [LARGE SCALE GENOMIC DNA]</scope>
    <source>
        <strain evidence="5 6">NV9</strain>
    </source>
</reference>
<keyword evidence="2" id="KW-0732">Signal</keyword>
<dbReference type="Gene3D" id="2.40.30.170">
    <property type="match status" value="1"/>
</dbReference>
<evidence type="ECO:0000256" key="2">
    <source>
        <dbReference type="SAM" id="SignalP"/>
    </source>
</evidence>
<dbReference type="PANTHER" id="PTHR30469">
    <property type="entry name" value="MULTIDRUG RESISTANCE PROTEIN MDTA"/>
    <property type="match status" value="1"/>
</dbReference>